<dbReference type="Proteomes" id="UP001359886">
    <property type="component" value="Unassembled WGS sequence"/>
</dbReference>
<evidence type="ECO:0000256" key="5">
    <source>
        <dbReference type="ARBA" id="ARBA00022989"/>
    </source>
</evidence>
<dbReference type="InterPro" id="IPR004680">
    <property type="entry name" value="Cit_transptr-like_dom"/>
</dbReference>
<dbReference type="InterPro" id="IPR051679">
    <property type="entry name" value="DASS-Related_Transporters"/>
</dbReference>
<dbReference type="PROSITE" id="PS51202">
    <property type="entry name" value="RCK_C"/>
    <property type="match status" value="2"/>
</dbReference>
<comment type="subcellular location">
    <subcellularLocation>
        <location evidence="1">Membrane</location>
        <topology evidence="1">Multi-pass membrane protein</topology>
    </subcellularLocation>
</comment>
<keyword evidence="3 7" id="KW-0812">Transmembrane</keyword>
<feature type="transmembrane region" description="Helical" evidence="7">
    <location>
        <begin position="576"/>
        <end position="596"/>
    </location>
</feature>
<dbReference type="PANTHER" id="PTHR43652">
    <property type="entry name" value="BASIC AMINO ACID ANTIPORTER YFCC-RELATED"/>
    <property type="match status" value="1"/>
</dbReference>
<feature type="transmembrane region" description="Helical" evidence="7">
    <location>
        <begin position="515"/>
        <end position="532"/>
    </location>
</feature>
<comment type="caution">
    <text evidence="9">The sequence shown here is derived from an EMBL/GenBank/DDBJ whole genome shotgun (WGS) entry which is preliminary data.</text>
</comment>
<feature type="transmembrane region" description="Helical" evidence="7">
    <location>
        <begin position="6"/>
        <end position="25"/>
    </location>
</feature>
<organism evidence="9 10">
    <name type="scientific">Elongatibacter sediminis</name>
    <dbReference type="NCBI Taxonomy" id="3119006"/>
    <lineage>
        <taxon>Bacteria</taxon>
        <taxon>Pseudomonadati</taxon>
        <taxon>Pseudomonadota</taxon>
        <taxon>Gammaproteobacteria</taxon>
        <taxon>Chromatiales</taxon>
        <taxon>Wenzhouxiangellaceae</taxon>
        <taxon>Elongatibacter</taxon>
    </lineage>
</organism>
<evidence type="ECO:0000256" key="4">
    <source>
        <dbReference type="ARBA" id="ARBA00022737"/>
    </source>
</evidence>
<evidence type="ECO:0000313" key="10">
    <source>
        <dbReference type="Proteomes" id="UP001359886"/>
    </source>
</evidence>
<dbReference type="EMBL" id="JAZHOG010000006">
    <property type="protein sequence ID" value="MEJ8568112.1"/>
    <property type="molecule type" value="Genomic_DNA"/>
</dbReference>
<name>A0AAW9R8Z1_9GAMM</name>
<protein>
    <submittedName>
        <fullName evidence="9">SLC13 family permease</fullName>
    </submittedName>
</protein>
<sequence>MEVRPMTMQMALVLLVTAIIFFGFVRERQPPDVTALLGVSLLLIFGALEAGQFLSVFANGAPITIGAMFVLSKALENTGVIAELGRVAKRVAGASWLRAMLLLLLPVTFLSAFVNNTPVVVVLTPVVITLAHQQGHASSRYLIPLSFASILGGTCTLVGTSTNLLVDSIAQREGMAAFGIFEITGVGIILAIAGLLYVLLFGWWLLPDRPERSLNLPAGERRFLTEAIVPPGSPLVGKRVSDGSLSRHRVLQIHRGEHVIKRNTMAAVLRAGDRLVIESARDEVANLRGGRIVQMSEPGKQELEKGDLQTLAQRQTQLAEAIVGPEARILGMTVTELNLERRFGVFVLGVHRHKKRLKRGFDQLRLKVGDILLLEGRPRDLSQLYNNRSFVNVAVPEIRALQREKAPLAILAIVLVVILAALKVMPIVVLAVIGATFVVLVGCLSADEAYEAVQWPILMLIFAMLAVGLALEQTGAMNLLVTALTQSTATLGPIGMLITLYIVTSLATEVMSNNAAAILLTPIAIGVAANAGLDPRPFIVAVMLAGSASFATPIGYQTNTFVYQAGGYRFTDFIRIGLPMNVLALLVSVLVIPWFWPLDSGTD</sequence>
<dbReference type="RefSeq" id="WP_354695433.1">
    <property type="nucleotide sequence ID" value="NZ_JAZHOG010000006.1"/>
</dbReference>
<dbReference type="InterPro" id="IPR006037">
    <property type="entry name" value="RCK_C"/>
</dbReference>
<keyword evidence="10" id="KW-1185">Reference proteome</keyword>
<evidence type="ECO:0000313" key="9">
    <source>
        <dbReference type="EMBL" id="MEJ8568112.1"/>
    </source>
</evidence>
<feature type="transmembrane region" description="Helical" evidence="7">
    <location>
        <begin position="178"/>
        <end position="206"/>
    </location>
</feature>
<evidence type="ECO:0000256" key="6">
    <source>
        <dbReference type="ARBA" id="ARBA00023136"/>
    </source>
</evidence>
<dbReference type="InterPro" id="IPR036721">
    <property type="entry name" value="RCK_C_sf"/>
</dbReference>
<reference evidence="9 10" key="1">
    <citation type="submission" date="2024-02" db="EMBL/GenBank/DDBJ databases">
        <title>A novel Wenzhouxiangellaceae bacterium, isolated from coastal sediments.</title>
        <authorList>
            <person name="Du Z.-J."/>
            <person name="Ye Y.-Q."/>
            <person name="Zhang X.-Y."/>
        </authorList>
    </citation>
    <scope>NUCLEOTIDE SEQUENCE [LARGE SCALE GENOMIC DNA]</scope>
    <source>
        <strain evidence="9 10">CH-27</strain>
    </source>
</reference>
<feature type="transmembrane region" description="Helical" evidence="7">
    <location>
        <begin position="538"/>
        <end position="556"/>
    </location>
</feature>
<keyword evidence="6 7" id="KW-0472">Membrane</keyword>
<dbReference type="Pfam" id="PF03600">
    <property type="entry name" value="CitMHS"/>
    <property type="match status" value="1"/>
</dbReference>
<evidence type="ECO:0000256" key="3">
    <source>
        <dbReference type="ARBA" id="ARBA00022692"/>
    </source>
</evidence>
<feature type="domain" description="RCK C-terminal" evidence="8">
    <location>
        <begin position="306"/>
        <end position="390"/>
    </location>
</feature>
<feature type="transmembrane region" description="Helical" evidence="7">
    <location>
        <begin position="32"/>
        <end position="48"/>
    </location>
</feature>
<dbReference type="Gene3D" id="3.30.70.1450">
    <property type="entry name" value="Regulator of K+ conductance, C-terminal domain"/>
    <property type="match status" value="2"/>
</dbReference>
<evidence type="ECO:0000256" key="1">
    <source>
        <dbReference type="ARBA" id="ARBA00004141"/>
    </source>
</evidence>
<keyword evidence="4" id="KW-0677">Repeat</keyword>
<keyword evidence="2" id="KW-0813">Transport</keyword>
<dbReference type="AlphaFoldDB" id="A0AAW9R8Z1"/>
<feature type="domain" description="RCK C-terminal" evidence="8">
    <location>
        <begin position="211"/>
        <end position="293"/>
    </location>
</feature>
<proteinExistence type="predicted"/>
<feature type="transmembrane region" description="Helical" evidence="7">
    <location>
        <begin position="453"/>
        <end position="471"/>
    </location>
</feature>
<evidence type="ECO:0000259" key="8">
    <source>
        <dbReference type="PROSITE" id="PS51202"/>
    </source>
</evidence>
<dbReference type="Pfam" id="PF02080">
    <property type="entry name" value="TrkA_C"/>
    <property type="match status" value="2"/>
</dbReference>
<gene>
    <name evidence="9" type="ORF">V3330_10785</name>
</gene>
<dbReference type="PANTHER" id="PTHR43652:SF2">
    <property type="entry name" value="BASIC AMINO ACID ANTIPORTER YFCC-RELATED"/>
    <property type="match status" value="1"/>
</dbReference>
<feature type="transmembrane region" description="Helical" evidence="7">
    <location>
        <begin position="408"/>
        <end position="441"/>
    </location>
</feature>
<accession>A0AAW9R8Z1</accession>
<dbReference type="GO" id="GO:0005886">
    <property type="term" value="C:plasma membrane"/>
    <property type="evidence" value="ECO:0007669"/>
    <property type="project" value="TreeGrafter"/>
</dbReference>
<feature type="transmembrane region" description="Helical" evidence="7">
    <location>
        <begin position="483"/>
        <end position="503"/>
    </location>
</feature>
<dbReference type="SUPFAM" id="SSF116726">
    <property type="entry name" value="TrkA C-terminal domain-like"/>
    <property type="match status" value="2"/>
</dbReference>
<feature type="transmembrane region" description="Helical" evidence="7">
    <location>
        <begin position="141"/>
        <end position="166"/>
    </location>
</feature>
<evidence type="ECO:0000256" key="7">
    <source>
        <dbReference type="SAM" id="Phobius"/>
    </source>
</evidence>
<keyword evidence="5 7" id="KW-1133">Transmembrane helix</keyword>
<dbReference type="GO" id="GO:0006813">
    <property type="term" value="P:potassium ion transport"/>
    <property type="evidence" value="ECO:0007669"/>
    <property type="project" value="InterPro"/>
</dbReference>
<evidence type="ECO:0000256" key="2">
    <source>
        <dbReference type="ARBA" id="ARBA00022448"/>
    </source>
</evidence>
<dbReference type="GO" id="GO:0008324">
    <property type="term" value="F:monoatomic cation transmembrane transporter activity"/>
    <property type="evidence" value="ECO:0007669"/>
    <property type="project" value="InterPro"/>
</dbReference>